<evidence type="ECO:0000259" key="4">
    <source>
        <dbReference type="PROSITE" id="PS50853"/>
    </source>
</evidence>
<gene>
    <name evidence="5" type="ORF">GBAR_LOCUS25133</name>
</gene>
<dbReference type="Proteomes" id="UP001174909">
    <property type="component" value="Unassembled WGS sequence"/>
</dbReference>
<feature type="transmembrane region" description="Helical" evidence="2">
    <location>
        <begin position="516"/>
        <end position="536"/>
    </location>
</feature>
<dbReference type="Pfam" id="PF00041">
    <property type="entry name" value="fn3"/>
    <property type="match status" value="1"/>
</dbReference>
<feature type="signal peptide" evidence="3">
    <location>
        <begin position="1"/>
        <end position="21"/>
    </location>
</feature>
<organism evidence="5 6">
    <name type="scientific">Geodia barretti</name>
    <name type="common">Barrett's horny sponge</name>
    <dbReference type="NCBI Taxonomy" id="519541"/>
    <lineage>
        <taxon>Eukaryota</taxon>
        <taxon>Metazoa</taxon>
        <taxon>Porifera</taxon>
        <taxon>Demospongiae</taxon>
        <taxon>Heteroscleromorpha</taxon>
        <taxon>Tetractinellida</taxon>
        <taxon>Astrophorina</taxon>
        <taxon>Geodiidae</taxon>
        <taxon>Geodia</taxon>
    </lineage>
</organism>
<sequence>MAPRGGEILMLLLLVPAHCFAQEILHAPESTTVFLNQSAVFTCEARGGKTLWRINGTQRELLLPVLFDLVVSEITTPEGVLVTNLTIPARAQYNGTIVQCLSGVFGGPFVESDNATLAIQGPLSAVGDLKVDAKNGTSSTISWTAPFSLDVTGVDPDIWYSVLIYNVTDEKNLTAILCTDCINITETHYTFTPDYLSPCHVYIFSVIPLNGAGQGESSPNITDETKFPEVEVEALNDSHCEVAFSHEQVHTVSVYNDTVEFDANNGTNGTVFILPADGEYSATIEDPTACGKEKINKFTTYDVQEPHAESTDGRKIVVNGVLIGNSRAKGCFVVIQCNFSTQITFIALKRNGENRRLSGAISTPTSNYTVYMHDLEKDGLPNVHPANLVPFSVDITRGDEKHQAPNDENLKNASISLLGSSLEITCTPDEQSASCILVYRAYGKYMLNCEETFPVVINLDPDMNYTFALFRRINNNTDERPFLNMFFEGKEDPSQQHPLSAGIKDGGERAKTTPSILAVILGVLVALCCFILQFGCTAPLMGRMDEDGCSKKGSKYAMVETSLPVVRPSIPHAIQSRTRRLTSAEWLVLNMLSRDLFLPTNPKLSMWIPRHSVLTSQSYLMTLLLSMTMPTSTRGMRTRQHPKDPLQWSQ</sequence>
<keyword evidence="2" id="KW-0472">Membrane</keyword>
<accession>A0AA35TCK2</accession>
<evidence type="ECO:0000256" key="2">
    <source>
        <dbReference type="SAM" id="Phobius"/>
    </source>
</evidence>
<dbReference type="CDD" id="cd00063">
    <property type="entry name" value="FN3"/>
    <property type="match status" value="1"/>
</dbReference>
<evidence type="ECO:0000313" key="5">
    <source>
        <dbReference type="EMBL" id="CAI8045437.1"/>
    </source>
</evidence>
<dbReference type="Gene3D" id="2.60.40.10">
    <property type="entry name" value="Immunoglobulins"/>
    <property type="match status" value="1"/>
</dbReference>
<comment type="caution">
    <text evidence="5">The sequence shown here is derived from an EMBL/GenBank/DDBJ whole genome shotgun (WGS) entry which is preliminary data.</text>
</comment>
<feature type="chain" id="PRO_5041253413" description="Fibronectin type-III domain-containing protein" evidence="3">
    <location>
        <begin position="22"/>
        <end position="650"/>
    </location>
</feature>
<protein>
    <recommendedName>
        <fullName evidence="4">Fibronectin type-III domain-containing protein</fullName>
    </recommendedName>
</protein>
<feature type="domain" description="Fibronectin type-III" evidence="4">
    <location>
        <begin position="125"/>
        <end position="228"/>
    </location>
</feature>
<feature type="region of interest" description="Disordered" evidence="1">
    <location>
        <begin position="631"/>
        <end position="650"/>
    </location>
</feature>
<keyword evidence="2" id="KW-0812">Transmembrane</keyword>
<dbReference type="InterPro" id="IPR013783">
    <property type="entry name" value="Ig-like_fold"/>
</dbReference>
<keyword evidence="3" id="KW-0732">Signal</keyword>
<keyword evidence="2" id="KW-1133">Transmembrane helix</keyword>
<dbReference type="PROSITE" id="PS50853">
    <property type="entry name" value="FN3"/>
    <property type="match status" value="1"/>
</dbReference>
<name>A0AA35TCK2_GEOBA</name>
<evidence type="ECO:0000256" key="3">
    <source>
        <dbReference type="SAM" id="SignalP"/>
    </source>
</evidence>
<evidence type="ECO:0000313" key="6">
    <source>
        <dbReference type="Proteomes" id="UP001174909"/>
    </source>
</evidence>
<dbReference type="SUPFAM" id="SSF49265">
    <property type="entry name" value="Fibronectin type III"/>
    <property type="match status" value="1"/>
</dbReference>
<dbReference type="InterPro" id="IPR003961">
    <property type="entry name" value="FN3_dom"/>
</dbReference>
<evidence type="ECO:0000256" key="1">
    <source>
        <dbReference type="SAM" id="MobiDB-lite"/>
    </source>
</evidence>
<keyword evidence="6" id="KW-1185">Reference proteome</keyword>
<dbReference type="SMART" id="SM00060">
    <property type="entry name" value="FN3"/>
    <property type="match status" value="1"/>
</dbReference>
<dbReference type="InterPro" id="IPR036116">
    <property type="entry name" value="FN3_sf"/>
</dbReference>
<dbReference type="AlphaFoldDB" id="A0AA35TCK2"/>
<dbReference type="EMBL" id="CASHTH010003472">
    <property type="protein sequence ID" value="CAI8045437.1"/>
    <property type="molecule type" value="Genomic_DNA"/>
</dbReference>
<proteinExistence type="predicted"/>
<reference evidence="5" key="1">
    <citation type="submission" date="2023-03" db="EMBL/GenBank/DDBJ databases">
        <authorList>
            <person name="Steffen K."/>
            <person name="Cardenas P."/>
        </authorList>
    </citation>
    <scope>NUCLEOTIDE SEQUENCE</scope>
</reference>